<evidence type="ECO:0000256" key="5">
    <source>
        <dbReference type="RuleBase" id="RU004336"/>
    </source>
</evidence>
<evidence type="ECO:0000256" key="2">
    <source>
        <dbReference type="ARBA" id="ARBA00022801"/>
    </source>
</evidence>
<feature type="chain" id="PRO_5042232899" evidence="6">
    <location>
        <begin position="19"/>
        <end position="357"/>
    </location>
</feature>
<comment type="similarity">
    <text evidence="1 4">Belongs to the glycosyl hydrolase 17 family.</text>
</comment>
<dbReference type="Proteomes" id="UP001237642">
    <property type="component" value="Unassembled WGS sequence"/>
</dbReference>
<dbReference type="GO" id="GO:0004553">
    <property type="term" value="F:hydrolase activity, hydrolyzing O-glycosyl compounds"/>
    <property type="evidence" value="ECO:0007669"/>
    <property type="project" value="InterPro"/>
</dbReference>
<evidence type="ECO:0000256" key="3">
    <source>
        <dbReference type="ARBA" id="ARBA00023295"/>
    </source>
</evidence>
<dbReference type="PROSITE" id="PS00587">
    <property type="entry name" value="GLYCOSYL_HYDROL_F17"/>
    <property type="match status" value="1"/>
</dbReference>
<dbReference type="AlphaFoldDB" id="A0AAD8HEP1"/>
<evidence type="ECO:0000256" key="4">
    <source>
        <dbReference type="RuleBase" id="RU004335"/>
    </source>
</evidence>
<accession>A0AAD8HEP1</accession>
<gene>
    <name evidence="7" type="ORF">POM88_041658</name>
</gene>
<dbReference type="EMBL" id="JAUIZM010000009">
    <property type="protein sequence ID" value="KAK1366097.1"/>
    <property type="molecule type" value="Genomic_DNA"/>
</dbReference>
<evidence type="ECO:0000256" key="6">
    <source>
        <dbReference type="SAM" id="SignalP"/>
    </source>
</evidence>
<reference evidence="7" key="1">
    <citation type="submission" date="2023-02" db="EMBL/GenBank/DDBJ databases">
        <title>Genome of toxic invasive species Heracleum sosnowskyi carries increased number of genes despite the absence of recent whole-genome duplications.</title>
        <authorList>
            <person name="Schelkunov M."/>
            <person name="Shtratnikova V."/>
            <person name="Makarenko M."/>
            <person name="Klepikova A."/>
            <person name="Omelchenko D."/>
            <person name="Novikova G."/>
            <person name="Obukhova E."/>
            <person name="Bogdanov V."/>
            <person name="Penin A."/>
            <person name="Logacheva M."/>
        </authorList>
    </citation>
    <scope>NUCLEOTIDE SEQUENCE</scope>
    <source>
        <strain evidence="7">Hsosn_3</strain>
        <tissue evidence="7">Leaf</tissue>
    </source>
</reference>
<dbReference type="GO" id="GO:0005975">
    <property type="term" value="P:carbohydrate metabolic process"/>
    <property type="evidence" value="ECO:0007669"/>
    <property type="project" value="InterPro"/>
</dbReference>
<dbReference type="InterPro" id="IPR000490">
    <property type="entry name" value="Glyco_hydro_17"/>
</dbReference>
<dbReference type="SUPFAM" id="SSF51445">
    <property type="entry name" value="(Trans)glycosidases"/>
    <property type="match status" value="1"/>
</dbReference>
<keyword evidence="8" id="KW-1185">Reference proteome</keyword>
<evidence type="ECO:0000313" key="7">
    <source>
        <dbReference type="EMBL" id="KAK1366097.1"/>
    </source>
</evidence>
<proteinExistence type="inferred from homology"/>
<evidence type="ECO:0000256" key="1">
    <source>
        <dbReference type="ARBA" id="ARBA00008773"/>
    </source>
</evidence>
<keyword evidence="2 5" id="KW-0378">Hydrolase</keyword>
<dbReference type="InterPro" id="IPR017853">
    <property type="entry name" value="GH"/>
</dbReference>
<feature type="signal peptide" evidence="6">
    <location>
        <begin position="1"/>
        <end position="18"/>
    </location>
</feature>
<keyword evidence="6" id="KW-0732">Signal</keyword>
<name>A0AAD8HEP1_9APIA</name>
<keyword evidence="3 5" id="KW-0326">Glycosidase</keyword>
<dbReference type="InterPro" id="IPR044965">
    <property type="entry name" value="Glyco_hydro_17_plant"/>
</dbReference>
<sequence length="357" mass="40250">MMLILLSSLFAALHGVSGARSGPQDVGVCYATFSDNQPSAIEAVNLAKSVGIRRLRLYGPDHNAFQALRNTGIEVMLGVPNDQLQWVSNQNNANQWIQENVKNYPDMNYRYIVVGNGVTPLYSPNSQFSQFVLPAMQNIRNALSASGLQNKIKISTAIDQSEVLRQSFPPSQGEFRPEFRQFIDPIIQFLVKNNNSPMLVNLHPFFSFVDYKDDIPQIINQNKGGRNARLDYALLRSSETLVQDAQLKYTNAFDAMVDSVHSALEKAGGNSLDIVVSETGWPTAGAYDATIENAATYNNNLIKHVQINGTPKRPQDRVETYIYSMFDENKKDQENQRHWGIFWNNKQAKYQINFPKH</sequence>
<reference evidence="7" key="2">
    <citation type="submission" date="2023-05" db="EMBL/GenBank/DDBJ databases">
        <authorList>
            <person name="Schelkunov M.I."/>
        </authorList>
    </citation>
    <scope>NUCLEOTIDE SEQUENCE</scope>
    <source>
        <strain evidence="7">Hsosn_3</strain>
        <tissue evidence="7">Leaf</tissue>
    </source>
</reference>
<dbReference type="FunFam" id="3.20.20.80:FF:000010">
    <property type="entry name" value="glucan endo-1,3-beta-glucosidase, basic"/>
    <property type="match status" value="1"/>
</dbReference>
<dbReference type="PANTHER" id="PTHR32227">
    <property type="entry name" value="GLUCAN ENDO-1,3-BETA-GLUCOSIDASE BG1-RELATED-RELATED"/>
    <property type="match status" value="1"/>
</dbReference>
<evidence type="ECO:0000313" key="8">
    <source>
        <dbReference type="Proteomes" id="UP001237642"/>
    </source>
</evidence>
<protein>
    <submittedName>
        <fullName evidence="7">Glucan endo-1,3-beta-D-glucosidase</fullName>
    </submittedName>
</protein>
<dbReference type="Gene3D" id="3.20.20.80">
    <property type="entry name" value="Glycosidases"/>
    <property type="match status" value="1"/>
</dbReference>
<dbReference type="Pfam" id="PF00332">
    <property type="entry name" value="Glyco_hydro_17"/>
    <property type="match status" value="1"/>
</dbReference>
<organism evidence="7 8">
    <name type="scientific">Heracleum sosnowskyi</name>
    <dbReference type="NCBI Taxonomy" id="360622"/>
    <lineage>
        <taxon>Eukaryota</taxon>
        <taxon>Viridiplantae</taxon>
        <taxon>Streptophyta</taxon>
        <taxon>Embryophyta</taxon>
        <taxon>Tracheophyta</taxon>
        <taxon>Spermatophyta</taxon>
        <taxon>Magnoliopsida</taxon>
        <taxon>eudicotyledons</taxon>
        <taxon>Gunneridae</taxon>
        <taxon>Pentapetalae</taxon>
        <taxon>asterids</taxon>
        <taxon>campanulids</taxon>
        <taxon>Apiales</taxon>
        <taxon>Apiaceae</taxon>
        <taxon>Apioideae</taxon>
        <taxon>apioid superclade</taxon>
        <taxon>Tordylieae</taxon>
        <taxon>Tordyliinae</taxon>
        <taxon>Heracleum</taxon>
    </lineage>
</organism>
<comment type="caution">
    <text evidence="7">The sequence shown here is derived from an EMBL/GenBank/DDBJ whole genome shotgun (WGS) entry which is preliminary data.</text>
</comment>